<feature type="modified residue" description="N6-(pyridoxal phosphate)lysine" evidence="3">
    <location>
        <position position="71"/>
    </location>
</feature>
<dbReference type="Gene3D" id="3.20.20.10">
    <property type="entry name" value="Alanine racemase"/>
    <property type="match status" value="1"/>
</dbReference>
<evidence type="ECO:0000256" key="4">
    <source>
        <dbReference type="SAM" id="MobiDB-lite"/>
    </source>
</evidence>
<gene>
    <name evidence="6" type="ORF">AMON00008_LOCUS40040</name>
</gene>
<dbReference type="PANTHER" id="PTHR43727:SF3">
    <property type="entry name" value="GROUP IV DECARBOXYLASE"/>
    <property type="match status" value="1"/>
</dbReference>
<evidence type="ECO:0000256" key="1">
    <source>
        <dbReference type="ARBA" id="ARBA00001933"/>
    </source>
</evidence>
<evidence type="ECO:0000256" key="3">
    <source>
        <dbReference type="PIRSR" id="PIRSR600183-50"/>
    </source>
</evidence>
<dbReference type="Pfam" id="PF02784">
    <property type="entry name" value="Orn_Arg_deC_N"/>
    <property type="match status" value="1"/>
</dbReference>
<evidence type="ECO:0000259" key="5">
    <source>
        <dbReference type="Pfam" id="PF02784"/>
    </source>
</evidence>
<dbReference type="AlphaFoldDB" id="A0A7S4RSV4"/>
<dbReference type="InterPro" id="IPR022644">
    <property type="entry name" value="De-COase2_N"/>
</dbReference>
<dbReference type="PROSITE" id="PS00879">
    <property type="entry name" value="ODR_DC_2_2"/>
    <property type="match status" value="1"/>
</dbReference>
<accession>A0A7S4RSV4</accession>
<sequence>MPLPCVGARIPVALERAVVEGALPEVDSVTGDGSLLEKPVGLFYDLDAWEANLMECQRAFGQGFFHTLALKSNGLAKMISRVREMGFGCECASIGEVVHAQRLGFCGREVVYDSPVKTAAEIKHALCTGAHINIDNLEELAVVAKMRASVPGSSSDIGLRINPLVGAGQIQALSVSTRDSKFGIPVEREEEILSAFRAYPWLNSLHAHVGSGGMGVQVLTAGVKRLVEVALAVNLSLGRDQVRILDIGGGMPVNYASEAWHPPEVPSFLEYAEALRREVPRLFPGFPGSPFERVITEFGQSLNAKAGWLASRIEYTKPLADGRGQVALIHFGADLCPRQCYTSEHRRRLEFYDGGRLQPKEASEECPVVEVHVAGPLCFQGDHLSKSAEAPRLRRGDVVVLREAGSSTMSLFSRHCLRQVPAAYGYRIAATDAGPVVTEWRLLKPSEDLEACSRHWGWLPEEEEQEDAGPVAKRSRAPETP</sequence>
<dbReference type="InterPro" id="IPR009006">
    <property type="entry name" value="Ala_racemase/Decarboxylase_C"/>
</dbReference>
<proteinExistence type="predicted"/>
<protein>
    <recommendedName>
        <fullName evidence="5">Orn/DAP/Arg decarboxylase 2 N-terminal domain-containing protein</fullName>
    </recommendedName>
</protein>
<name>A0A7S4RSV4_9DINO</name>
<dbReference type="InterPro" id="IPR029066">
    <property type="entry name" value="PLP-binding_barrel"/>
</dbReference>
<evidence type="ECO:0000313" key="6">
    <source>
        <dbReference type="EMBL" id="CAE4624093.1"/>
    </source>
</evidence>
<dbReference type="InterPro" id="IPR022657">
    <property type="entry name" value="De-COase2_CS"/>
</dbReference>
<organism evidence="6">
    <name type="scientific">Alexandrium monilatum</name>
    <dbReference type="NCBI Taxonomy" id="311494"/>
    <lineage>
        <taxon>Eukaryota</taxon>
        <taxon>Sar</taxon>
        <taxon>Alveolata</taxon>
        <taxon>Dinophyceae</taxon>
        <taxon>Gonyaulacales</taxon>
        <taxon>Pyrocystaceae</taxon>
        <taxon>Alexandrium</taxon>
    </lineage>
</organism>
<comment type="cofactor">
    <cofactor evidence="1 3">
        <name>pyridoxal 5'-phosphate</name>
        <dbReference type="ChEBI" id="CHEBI:597326"/>
    </cofactor>
</comment>
<dbReference type="PRINTS" id="PR01179">
    <property type="entry name" value="ODADCRBXLASE"/>
</dbReference>
<dbReference type="PANTHER" id="PTHR43727">
    <property type="entry name" value="DIAMINOPIMELATE DECARBOXYLASE"/>
    <property type="match status" value="1"/>
</dbReference>
<dbReference type="InterPro" id="IPR000183">
    <property type="entry name" value="Orn/DAP/Arg_de-COase"/>
</dbReference>
<dbReference type="SUPFAM" id="SSF51419">
    <property type="entry name" value="PLP-binding barrel"/>
    <property type="match status" value="1"/>
</dbReference>
<feature type="domain" description="Orn/DAP/Arg decarboxylase 2 N-terminal" evidence="5">
    <location>
        <begin position="55"/>
        <end position="302"/>
    </location>
</feature>
<evidence type="ECO:0000256" key="2">
    <source>
        <dbReference type="ARBA" id="ARBA00022898"/>
    </source>
</evidence>
<dbReference type="Gene3D" id="2.40.37.10">
    <property type="entry name" value="Lyase, Ornithine Decarboxylase, Chain A, domain 1"/>
    <property type="match status" value="1"/>
</dbReference>
<keyword evidence="2 3" id="KW-0663">Pyridoxal phosphate</keyword>
<dbReference type="GO" id="GO:0009089">
    <property type="term" value="P:lysine biosynthetic process via diaminopimelate"/>
    <property type="evidence" value="ECO:0007669"/>
    <property type="project" value="TreeGrafter"/>
</dbReference>
<dbReference type="GO" id="GO:0008836">
    <property type="term" value="F:diaminopimelate decarboxylase activity"/>
    <property type="evidence" value="ECO:0007669"/>
    <property type="project" value="TreeGrafter"/>
</dbReference>
<reference evidence="6" key="1">
    <citation type="submission" date="2021-01" db="EMBL/GenBank/DDBJ databases">
        <authorList>
            <person name="Corre E."/>
            <person name="Pelletier E."/>
            <person name="Niang G."/>
            <person name="Scheremetjew M."/>
            <person name="Finn R."/>
            <person name="Kale V."/>
            <person name="Holt S."/>
            <person name="Cochrane G."/>
            <person name="Meng A."/>
            <person name="Brown T."/>
            <person name="Cohen L."/>
        </authorList>
    </citation>
    <scope>NUCLEOTIDE SEQUENCE</scope>
    <source>
        <strain evidence="6">CCMP3105</strain>
    </source>
</reference>
<feature type="active site" description="Proton donor" evidence="3">
    <location>
        <position position="378"/>
    </location>
</feature>
<dbReference type="EMBL" id="HBNR01056947">
    <property type="protein sequence ID" value="CAE4624093.1"/>
    <property type="molecule type" value="Transcribed_RNA"/>
</dbReference>
<feature type="region of interest" description="Disordered" evidence="4">
    <location>
        <begin position="458"/>
        <end position="481"/>
    </location>
</feature>
<dbReference type="SUPFAM" id="SSF50621">
    <property type="entry name" value="Alanine racemase C-terminal domain-like"/>
    <property type="match status" value="1"/>
</dbReference>